<accession>A0AAV7LIP1</accession>
<evidence type="ECO:0000313" key="1">
    <source>
        <dbReference type="EMBL" id="KAJ1091346.1"/>
    </source>
</evidence>
<protein>
    <submittedName>
        <fullName evidence="1">Uncharacterized protein</fullName>
    </submittedName>
</protein>
<dbReference type="AlphaFoldDB" id="A0AAV7LIP1"/>
<dbReference type="EMBL" id="JANPWB010000015">
    <property type="protein sequence ID" value="KAJ1091346.1"/>
    <property type="molecule type" value="Genomic_DNA"/>
</dbReference>
<proteinExistence type="predicted"/>
<reference evidence="1" key="1">
    <citation type="journal article" date="2022" name="bioRxiv">
        <title>Sequencing and chromosome-scale assembly of the giantPleurodeles waltlgenome.</title>
        <authorList>
            <person name="Brown T."/>
            <person name="Elewa A."/>
            <person name="Iarovenko S."/>
            <person name="Subramanian E."/>
            <person name="Araus A.J."/>
            <person name="Petzold A."/>
            <person name="Susuki M."/>
            <person name="Suzuki K.-i.T."/>
            <person name="Hayashi T."/>
            <person name="Toyoda A."/>
            <person name="Oliveira C."/>
            <person name="Osipova E."/>
            <person name="Leigh N.D."/>
            <person name="Simon A."/>
            <person name="Yun M.H."/>
        </authorList>
    </citation>
    <scope>NUCLEOTIDE SEQUENCE</scope>
    <source>
        <strain evidence="1">20211129_DDA</strain>
        <tissue evidence="1">Liver</tissue>
    </source>
</reference>
<organism evidence="1 2">
    <name type="scientific">Pleurodeles waltl</name>
    <name type="common">Iberian ribbed newt</name>
    <dbReference type="NCBI Taxonomy" id="8319"/>
    <lineage>
        <taxon>Eukaryota</taxon>
        <taxon>Metazoa</taxon>
        <taxon>Chordata</taxon>
        <taxon>Craniata</taxon>
        <taxon>Vertebrata</taxon>
        <taxon>Euteleostomi</taxon>
        <taxon>Amphibia</taxon>
        <taxon>Batrachia</taxon>
        <taxon>Caudata</taxon>
        <taxon>Salamandroidea</taxon>
        <taxon>Salamandridae</taxon>
        <taxon>Pleurodelinae</taxon>
        <taxon>Pleurodeles</taxon>
    </lineage>
</organism>
<sequence length="102" mass="11295">MGHAVGVVLSTSLSQDLSLQQWDGALLPVPGPLALRISGDVTRTQYENSATELQRPGVNKYCLLCPCINLMTWKGGAQPVRRDPVLFRQPMWRSVFCPETLL</sequence>
<gene>
    <name evidence="1" type="ORF">NDU88_004473</name>
</gene>
<comment type="caution">
    <text evidence="1">The sequence shown here is derived from an EMBL/GenBank/DDBJ whole genome shotgun (WGS) entry which is preliminary data.</text>
</comment>
<name>A0AAV7LIP1_PLEWA</name>
<evidence type="ECO:0000313" key="2">
    <source>
        <dbReference type="Proteomes" id="UP001066276"/>
    </source>
</evidence>
<dbReference type="Proteomes" id="UP001066276">
    <property type="component" value="Chromosome 11"/>
</dbReference>
<keyword evidence="2" id="KW-1185">Reference proteome</keyword>